<evidence type="ECO:0000256" key="1">
    <source>
        <dbReference type="SAM" id="SignalP"/>
    </source>
</evidence>
<dbReference type="AlphaFoldDB" id="A0A518DP18"/>
<feature type="domain" description="DUF1553" evidence="3">
    <location>
        <begin position="566"/>
        <end position="791"/>
    </location>
</feature>
<evidence type="ECO:0000313" key="4">
    <source>
        <dbReference type="EMBL" id="QDU93588.1"/>
    </source>
</evidence>
<reference evidence="4 5" key="1">
    <citation type="submission" date="2019-02" db="EMBL/GenBank/DDBJ databases">
        <title>Deep-cultivation of Planctomycetes and their phenomic and genomic characterization uncovers novel biology.</title>
        <authorList>
            <person name="Wiegand S."/>
            <person name="Jogler M."/>
            <person name="Boedeker C."/>
            <person name="Pinto D."/>
            <person name="Vollmers J."/>
            <person name="Rivas-Marin E."/>
            <person name="Kohn T."/>
            <person name="Peeters S.H."/>
            <person name="Heuer A."/>
            <person name="Rast P."/>
            <person name="Oberbeckmann S."/>
            <person name="Bunk B."/>
            <person name="Jeske O."/>
            <person name="Meyerdierks A."/>
            <person name="Storesund J.E."/>
            <person name="Kallscheuer N."/>
            <person name="Luecker S."/>
            <person name="Lage O.M."/>
            <person name="Pohl T."/>
            <person name="Merkel B.J."/>
            <person name="Hornburger P."/>
            <person name="Mueller R.-W."/>
            <person name="Bruemmer F."/>
            <person name="Labrenz M."/>
            <person name="Spormann A.M."/>
            <person name="Op den Camp H."/>
            <person name="Overmann J."/>
            <person name="Amann R."/>
            <person name="Jetten M.S.M."/>
            <person name="Mascher T."/>
            <person name="Medema M.H."/>
            <person name="Devos D.P."/>
            <person name="Kaster A.-K."/>
            <person name="Ovreas L."/>
            <person name="Rohde M."/>
            <person name="Galperin M.Y."/>
            <person name="Jogler C."/>
        </authorList>
    </citation>
    <scope>NUCLEOTIDE SEQUENCE [LARGE SCALE GENOMIC DNA]</scope>
    <source>
        <strain evidence="4 5">Pla85_3_4</strain>
    </source>
</reference>
<organism evidence="4 5">
    <name type="scientific">Lignipirellula cremea</name>
    <dbReference type="NCBI Taxonomy" id="2528010"/>
    <lineage>
        <taxon>Bacteria</taxon>
        <taxon>Pseudomonadati</taxon>
        <taxon>Planctomycetota</taxon>
        <taxon>Planctomycetia</taxon>
        <taxon>Pirellulales</taxon>
        <taxon>Pirellulaceae</taxon>
        <taxon>Lignipirellula</taxon>
    </lineage>
</organism>
<dbReference type="PANTHER" id="PTHR35889">
    <property type="entry name" value="CYCLOINULO-OLIGOSACCHARIDE FRUCTANOTRANSFERASE-RELATED"/>
    <property type="match status" value="1"/>
</dbReference>
<dbReference type="InterPro" id="IPR022655">
    <property type="entry name" value="DUF1553"/>
</dbReference>
<dbReference type="RefSeq" id="WP_145050537.1">
    <property type="nucleotide sequence ID" value="NZ_CP036433.1"/>
</dbReference>
<evidence type="ECO:0000259" key="2">
    <source>
        <dbReference type="Pfam" id="PF07583"/>
    </source>
</evidence>
<proteinExistence type="predicted"/>
<dbReference type="Proteomes" id="UP000317648">
    <property type="component" value="Chromosome"/>
</dbReference>
<dbReference type="EMBL" id="CP036433">
    <property type="protein sequence ID" value="QDU93588.1"/>
    <property type="molecule type" value="Genomic_DNA"/>
</dbReference>
<gene>
    <name evidence="4" type="ORF">Pla8534_13680</name>
</gene>
<dbReference type="OrthoDB" id="289126at2"/>
<feature type="signal peptide" evidence="1">
    <location>
        <begin position="1"/>
        <end position="22"/>
    </location>
</feature>
<dbReference type="PANTHER" id="PTHR35889:SF3">
    <property type="entry name" value="F-BOX DOMAIN-CONTAINING PROTEIN"/>
    <property type="match status" value="1"/>
</dbReference>
<dbReference type="Pfam" id="PF07587">
    <property type="entry name" value="PSD1"/>
    <property type="match status" value="1"/>
</dbReference>
<name>A0A518DP18_9BACT</name>
<feature type="domain" description="DUF1549" evidence="2">
    <location>
        <begin position="324"/>
        <end position="515"/>
    </location>
</feature>
<dbReference type="Pfam" id="PF07583">
    <property type="entry name" value="PSCyt2"/>
    <property type="match status" value="1"/>
</dbReference>
<dbReference type="Gene3D" id="2.60.40.1080">
    <property type="match status" value="2"/>
</dbReference>
<protein>
    <submittedName>
        <fullName evidence="4">Bacterial Ig-like domain (Group 2)</fullName>
    </submittedName>
</protein>
<accession>A0A518DP18</accession>
<dbReference type="KEGG" id="lcre:Pla8534_13680"/>
<dbReference type="InterPro" id="IPR011444">
    <property type="entry name" value="DUF1549"/>
</dbReference>
<evidence type="ECO:0000259" key="3">
    <source>
        <dbReference type="Pfam" id="PF07587"/>
    </source>
</evidence>
<evidence type="ECO:0000313" key="5">
    <source>
        <dbReference type="Proteomes" id="UP000317648"/>
    </source>
</evidence>
<keyword evidence="5" id="KW-1185">Reference proteome</keyword>
<feature type="chain" id="PRO_5021898145" evidence="1">
    <location>
        <begin position="23"/>
        <end position="821"/>
    </location>
</feature>
<sequence length="821" mass="90623" precursor="true">MRLTRFFCCFAWLLLAAAPLLAGEPFLVTPAQVELCGRFDRAQLLAAETDEQGKITERSRDLTATARYESANPAIVQVAPGGRLQAVGNGETTIRITVNGHTQETPVRVHGVGQTPVDYTRDVRPILNKAGCATAACHAAQHGKGGFKLSVFGFDPEADFDALARNGRQRRVNLANPELSLLLRKPSMQVAHGGGLRLERKSVEFATLRQWIAEGTTAPAADSAEAVSITVTPSARWGKVDMVQQLQVTAHYSDGTTRDVTPLAKFDSLDEGVIAIDDQGRAAAVASGQTAVMVRYESQAEICTFVIPYGENVQLAGWQSTNFIDELAEIKFRELGIEPSPLCDDAAFVRRAFFDAIGTLPTAAEAAAFIDSTEPNKRAQLIDRLLGLTGDPQQDLYNDQYAAYWTLKWSDLIRNNSQSLGEQGMWSLHNWIRESFRTNRPFDEFVQELVTAKGSIYSSGPANFFRIHSTKEDLTEATAQLFLGVRLECAKCHHHPFEKYSQADYYGLSAFFSRVGSKRSEEFGLFGNEQIIMVRPSGDVRHPVTKALLPPTPLGGTPMEEEPLDRRVPLAEWLTSTDNDFFAKSIANRYMGYLLGSGLVEPIDDMRSTNPPSNVALMNALGKSFVDSGFDLKQLMRTIMNSRLYQLSSQPTPGNLADTRFYSHFLVKRIPAEPLLDAIDRATGAPTKFKNLPLGVKAIELPDAEYPNYFLQTFSKPKRVSVCECERSPEESLAQALHTLNGDTVADKIAGSQGRIAQLVKAKTPHAEIVTELYLATLSRRPSPEELAFSDELLADSDKPQTAYEDLLWALINSKQFLFVR</sequence>
<keyword evidence="1" id="KW-0732">Signal</keyword>